<keyword evidence="4" id="KW-1185">Reference proteome</keyword>
<feature type="domain" description="Ubiquitin-like" evidence="2">
    <location>
        <begin position="455"/>
        <end position="534"/>
    </location>
</feature>
<name>A0ABR0EDN6_ZASCE</name>
<feature type="compositionally biased region" description="Basic and acidic residues" evidence="1">
    <location>
        <begin position="143"/>
        <end position="157"/>
    </location>
</feature>
<evidence type="ECO:0000313" key="3">
    <source>
        <dbReference type="EMBL" id="KAK4499614.1"/>
    </source>
</evidence>
<dbReference type="Proteomes" id="UP001305779">
    <property type="component" value="Unassembled WGS sequence"/>
</dbReference>
<feature type="region of interest" description="Disordered" evidence="1">
    <location>
        <begin position="566"/>
        <end position="648"/>
    </location>
</feature>
<dbReference type="Pfam" id="PF22893">
    <property type="entry name" value="ULD_2"/>
    <property type="match status" value="1"/>
</dbReference>
<feature type="region of interest" description="Disordered" evidence="1">
    <location>
        <begin position="266"/>
        <end position="300"/>
    </location>
</feature>
<feature type="compositionally biased region" description="Basic and acidic residues" evidence="1">
    <location>
        <begin position="369"/>
        <end position="415"/>
    </location>
</feature>
<feature type="region of interest" description="Disordered" evidence="1">
    <location>
        <begin position="660"/>
        <end position="710"/>
    </location>
</feature>
<evidence type="ECO:0000259" key="2">
    <source>
        <dbReference type="Pfam" id="PF22893"/>
    </source>
</evidence>
<feature type="compositionally biased region" description="Basic and acidic residues" evidence="1">
    <location>
        <begin position="218"/>
        <end position="236"/>
    </location>
</feature>
<reference evidence="3 4" key="1">
    <citation type="journal article" date="2023" name="G3 (Bethesda)">
        <title>A chromosome-level genome assembly of Zasmidium syzygii isolated from banana leaves.</title>
        <authorList>
            <person name="van Westerhoven A.C."/>
            <person name="Mehrabi R."/>
            <person name="Talebi R."/>
            <person name="Steentjes M.B.F."/>
            <person name="Corcolon B."/>
            <person name="Chong P.A."/>
            <person name="Kema G.H.J."/>
            <person name="Seidl M.F."/>
        </authorList>
    </citation>
    <scope>NUCLEOTIDE SEQUENCE [LARGE SCALE GENOMIC DNA]</scope>
    <source>
        <strain evidence="3 4">P124</strain>
    </source>
</reference>
<protein>
    <recommendedName>
        <fullName evidence="2">Ubiquitin-like domain-containing protein</fullName>
    </recommendedName>
</protein>
<comment type="caution">
    <text evidence="3">The sequence shown here is derived from an EMBL/GenBank/DDBJ whole genome shotgun (WGS) entry which is preliminary data.</text>
</comment>
<feature type="compositionally biased region" description="Polar residues" evidence="1">
    <location>
        <begin position="32"/>
        <end position="60"/>
    </location>
</feature>
<proteinExistence type="predicted"/>
<gene>
    <name evidence="3" type="ORF">PRZ48_010132</name>
</gene>
<feature type="compositionally biased region" description="Basic and acidic residues" evidence="1">
    <location>
        <begin position="176"/>
        <end position="207"/>
    </location>
</feature>
<dbReference type="InterPro" id="IPR054464">
    <property type="entry name" value="ULD_fung"/>
</dbReference>
<evidence type="ECO:0000313" key="4">
    <source>
        <dbReference type="Proteomes" id="UP001305779"/>
    </source>
</evidence>
<accession>A0ABR0EDN6</accession>
<organism evidence="3 4">
    <name type="scientific">Zasmidium cellare</name>
    <name type="common">Wine cellar mold</name>
    <name type="synonym">Racodium cellare</name>
    <dbReference type="NCBI Taxonomy" id="395010"/>
    <lineage>
        <taxon>Eukaryota</taxon>
        <taxon>Fungi</taxon>
        <taxon>Dikarya</taxon>
        <taxon>Ascomycota</taxon>
        <taxon>Pezizomycotina</taxon>
        <taxon>Dothideomycetes</taxon>
        <taxon>Dothideomycetidae</taxon>
        <taxon>Mycosphaerellales</taxon>
        <taxon>Mycosphaerellaceae</taxon>
        <taxon>Zasmidium</taxon>
    </lineage>
</organism>
<feature type="region of interest" description="Disordered" evidence="1">
    <location>
        <begin position="369"/>
        <end position="421"/>
    </location>
</feature>
<feature type="region of interest" description="Disordered" evidence="1">
    <location>
        <begin position="170"/>
        <end position="236"/>
    </location>
</feature>
<dbReference type="EMBL" id="JAXOVC010000007">
    <property type="protein sequence ID" value="KAK4499614.1"/>
    <property type="molecule type" value="Genomic_DNA"/>
</dbReference>
<feature type="compositionally biased region" description="Polar residues" evidence="1">
    <location>
        <begin position="682"/>
        <end position="692"/>
    </location>
</feature>
<evidence type="ECO:0000256" key="1">
    <source>
        <dbReference type="SAM" id="MobiDB-lite"/>
    </source>
</evidence>
<sequence>MDKWYQHVGKHLQYLSYFSLPDRLRRVKSQTDDQGVNWVSSSYLNSPSETQDISAEGNGTETRHDGPKSKQAAVESEDTEHLSDNDSEVDAEGHLETIELDTGTADQREIQIRRRSRSASADTYGSRERSPRSVEVVSGSPKIYERSESVVDRRSKDDRYQRWDRERFERRGRRRSREDDVARKERTRSWPRAADSRVDRSMYRELNIEPSGQVGDEVQTKESPKSKEEKAKADKERQYNEFVEEYAWQRLERRELELRMESEIRDKREKRERERREMEKEIRTEMEEKQNKRERERMETEKRIKMEMEEKQYKRERERKEMEEKIKLEMKRKEAERKEEEILLEKKVEEKMWKKLTAFGFQDHQIRGILKGDKAKTPKPGYEEKGPAQREFEERERMGREGDFYGRSQDREPPREYYAPSQGYFNHFNPVPEHRAGWQAPPPQARPYTDYEDYAEPIRFEDAEYRRYRIPFKAARTWKGMQKIVREIYQGSEVRDMDEDIISGRWQVLDADDNGILPSSWEMSVKPGYVYKLAFTRPAQNDRSYDRDRYVDERARPRESEIIIEDERSRRRSRSPPIIIRREEKPEQEPAQQRNPFAPVEPQQPSEPYVDPRTGSPLPPPPPRPTIDIYNDFEPSRRRPSRAKGTKAVSWDPYLDDESGWYPSLESATRGGFRRPGRDSNSRSLQPQQTVSYAHPPPPPPSSGHARGGPVFPKVHRDHIWVDTLKYYDLPWEYDRNDPNYIIILRDLQREEANVLFEHTSRLKEDFVRTLPAVTAGPSSEWNAAAPASTSYPVYR</sequence>
<feature type="region of interest" description="Disordered" evidence="1">
    <location>
        <begin position="29"/>
        <end position="157"/>
    </location>
</feature>